<protein>
    <submittedName>
        <fullName evidence="2">Uncharacterized protein</fullName>
    </submittedName>
</protein>
<organism evidence="2 3">
    <name type="scientific">Gordonia rubripertincta</name>
    <name type="common">Rhodococcus corallinus</name>
    <dbReference type="NCBI Taxonomy" id="36822"/>
    <lineage>
        <taxon>Bacteria</taxon>
        <taxon>Bacillati</taxon>
        <taxon>Actinomycetota</taxon>
        <taxon>Actinomycetes</taxon>
        <taxon>Mycobacteriales</taxon>
        <taxon>Gordoniaceae</taxon>
        <taxon>Gordonia</taxon>
    </lineage>
</organism>
<evidence type="ECO:0000313" key="2">
    <source>
        <dbReference type="EMBL" id="MCZ4550089.1"/>
    </source>
</evidence>
<dbReference type="Proteomes" id="UP001067235">
    <property type="component" value="Unassembled WGS sequence"/>
</dbReference>
<reference evidence="2" key="1">
    <citation type="submission" date="2022-12" db="EMBL/GenBank/DDBJ databases">
        <authorList>
            <person name="Krivoruchko A.V."/>
            <person name="Elkin A."/>
        </authorList>
    </citation>
    <scope>NUCLEOTIDE SEQUENCE</scope>
    <source>
        <strain evidence="2">IEGM 1388</strain>
    </source>
</reference>
<comment type="caution">
    <text evidence="2">The sequence shown here is derived from an EMBL/GenBank/DDBJ whole genome shotgun (WGS) entry which is preliminary data.</text>
</comment>
<keyword evidence="3" id="KW-1185">Reference proteome</keyword>
<name>A0ABT4MTD0_GORRU</name>
<gene>
    <name evidence="2" type="ORF">O4213_08845</name>
</gene>
<evidence type="ECO:0000313" key="3">
    <source>
        <dbReference type="Proteomes" id="UP001067235"/>
    </source>
</evidence>
<feature type="region of interest" description="Disordered" evidence="1">
    <location>
        <begin position="1"/>
        <end position="26"/>
    </location>
</feature>
<sequence>MKATAKGAHTAARSASKTGAKKVRSSYVSGSFTKNLEVGQGGAYKGVKVGAEFRTPAGRGAVVKGIAGVHGKPNRRLDITPSLEKSQKKLTVIAQPNLNRRAGAGRRVRA</sequence>
<proteinExistence type="predicted"/>
<dbReference type="RefSeq" id="WP_301570626.1">
    <property type="nucleotide sequence ID" value="NZ_JAPWIE010000002.1"/>
</dbReference>
<evidence type="ECO:0000256" key="1">
    <source>
        <dbReference type="SAM" id="MobiDB-lite"/>
    </source>
</evidence>
<dbReference type="EMBL" id="JAPWIE010000002">
    <property type="protein sequence ID" value="MCZ4550089.1"/>
    <property type="molecule type" value="Genomic_DNA"/>
</dbReference>
<accession>A0ABT4MTD0</accession>